<organism evidence="5">
    <name type="scientific">Solanum chilense</name>
    <name type="common">Tomato</name>
    <name type="synonym">Lycopersicon chilense</name>
    <dbReference type="NCBI Taxonomy" id="4083"/>
    <lineage>
        <taxon>Eukaryota</taxon>
        <taxon>Viridiplantae</taxon>
        <taxon>Streptophyta</taxon>
        <taxon>Embryophyta</taxon>
        <taxon>Tracheophyta</taxon>
        <taxon>Spermatophyta</taxon>
        <taxon>Magnoliopsida</taxon>
        <taxon>eudicotyledons</taxon>
        <taxon>Gunneridae</taxon>
        <taxon>Pentapetalae</taxon>
        <taxon>asterids</taxon>
        <taxon>lamiids</taxon>
        <taxon>Solanales</taxon>
        <taxon>Solanaceae</taxon>
        <taxon>Solanoideae</taxon>
        <taxon>Solaneae</taxon>
        <taxon>Solanum</taxon>
        <taxon>Solanum subgen. Lycopersicon</taxon>
    </lineage>
</organism>
<gene>
    <name evidence="5" type="ORF">EJD97_010946</name>
</gene>
<dbReference type="GO" id="GO:0008234">
    <property type="term" value="F:cysteine-type peptidase activity"/>
    <property type="evidence" value="ECO:0007669"/>
    <property type="project" value="InterPro"/>
</dbReference>
<keyword evidence="2" id="KW-0645">Protease</keyword>
<dbReference type="InterPro" id="IPR038765">
    <property type="entry name" value="Papain-like_cys_pep_sf"/>
</dbReference>
<feature type="domain" description="Ubiquitin-like protease family profile" evidence="4">
    <location>
        <begin position="197"/>
        <end position="361"/>
    </location>
</feature>
<evidence type="ECO:0000313" key="5">
    <source>
        <dbReference type="EMBL" id="TMW93957.1"/>
    </source>
</evidence>
<keyword evidence="3" id="KW-0378">Hydrolase</keyword>
<comment type="caution">
    <text evidence="5">The sequence shown here is derived from an EMBL/GenBank/DDBJ whole genome shotgun (WGS) entry which is preliminary data.</text>
</comment>
<dbReference type="InterPro" id="IPR003653">
    <property type="entry name" value="Peptidase_C48_C"/>
</dbReference>
<accession>A0A6N2BGL1</accession>
<evidence type="ECO:0000256" key="3">
    <source>
        <dbReference type="ARBA" id="ARBA00022801"/>
    </source>
</evidence>
<sequence length="365" mass="42072">FIFHPVVDKVKMVLAGATTIKRGRFLDEVINELVIFYGTTDDDGDGVGVDDVVAVGAAVAAGQHEAASEAVNELKNKRGMKGIVSKNVWHAYTSKAKRKKESFAKAMQNLKRKIFGKIPRGVMKEVVTDYKKLNIYRCPSVAEKEYIDEILNLIRQRHWKYLDYYDPRDRILDINFYTNFLHRCNKMSDDATMSGGKNMSQLLDDFVWDDDMIDYVRGIRPTPRGMKWIDAKRILTVMNTSNNNFVTLKILLHEGLINVYDCNLVVTEHDKFFTLIQPVFELLPKLLKQGGRMNHFPEKLLIQPWEFNDRIEQIVQNASGPACGSYFIAFIEHLISRTELHPPNSLLCDNLIERMQYIWAYKIIS</sequence>
<evidence type="ECO:0000259" key="4">
    <source>
        <dbReference type="Pfam" id="PF02902"/>
    </source>
</evidence>
<dbReference type="SUPFAM" id="SSF54001">
    <property type="entry name" value="Cysteine proteinases"/>
    <property type="match status" value="1"/>
</dbReference>
<reference evidence="5" key="1">
    <citation type="submission" date="2019-05" db="EMBL/GenBank/DDBJ databases">
        <title>The de novo reference genome and transcriptome assemblies of the wild tomato species Solanum chilense.</title>
        <authorList>
            <person name="Stam R."/>
            <person name="Nosenko T."/>
            <person name="Hoerger A.C."/>
            <person name="Stephan W."/>
            <person name="Seidel M.A."/>
            <person name="Kuhn J.M.M."/>
            <person name="Haberer G."/>
            <person name="Tellier A."/>
        </authorList>
    </citation>
    <scope>NUCLEOTIDE SEQUENCE</scope>
    <source>
        <tissue evidence="5">Mature leaves</tissue>
    </source>
</reference>
<feature type="non-terminal residue" evidence="5">
    <location>
        <position position="1"/>
    </location>
</feature>
<comment type="similarity">
    <text evidence="1">Belongs to the peptidase C48 family.</text>
</comment>
<proteinExistence type="inferred from homology"/>
<dbReference type="Gene3D" id="3.40.395.10">
    <property type="entry name" value="Adenoviral Proteinase, Chain A"/>
    <property type="match status" value="1"/>
</dbReference>
<dbReference type="GO" id="GO:0006508">
    <property type="term" value="P:proteolysis"/>
    <property type="evidence" value="ECO:0007669"/>
    <property type="project" value="UniProtKB-KW"/>
</dbReference>
<dbReference type="AlphaFoldDB" id="A0A6N2BGL1"/>
<protein>
    <recommendedName>
        <fullName evidence="4">Ubiquitin-like protease family profile domain-containing protein</fullName>
    </recommendedName>
</protein>
<evidence type="ECO:0000256" key="1">
    <source>
        <dbReference type="ARBA" id="ARBA00005234"/>
    </source>
</evidence>
<dbReference type="Pfam" id="PF02902">
    <property type="entry name" value="Peptidase_C48"/>
    <property type="match status" value="1"/>
</dbReference>
<dbReference type="EMBL" id="RXGB01002774">
    <property type="protein sequence ID" value="TMW93957.1"/>
    <property type="molecule type" value="Genomic_DNA"/>
</dbReference>
<evidence type="ECO:0000256" key="2">
    <source>
        <dbReference type="ARBA" id="ARBA00022670"/>
    </source>
</evidence>
<name>A0A6N2BGL1_SOLCI</name>